<protein>
    <recommendedName>
        <fullName evidence="2">Antitoxin</fullName>
    </recommendedName>
</protein>
<evidence type="ECO:0000256" key="2">
    <source>
        <dbReference type="RuleBase" id="RU362080"/>
    </source>
</evidence>
<comment type="similarity">
    <text evidence="1 2">Belongs to the phD/YefM antitoxin family.</text>
</comment>
<dbReference type="Proteomes" id="UP000002219">
    <property type="component" value="Chromosome 2"/>
</dbReference>
<dbReference type="PANTHER" id="PTHR33713:SF6">
    <property type="entry name" value="ANTITOXIN YEFM"/>
    <property type="match status" value="1"/>
</dbReference>
<dbReference type="Gene3D" id="3.40.1620.10">
    <property type="entry name" value="YefM-like domain"/>
    <property type="match status" value="1"/>
</dbReference>
<comment type="function">
    <text evidence="2">Antitoxin component of a type II toxin-antitoxin (TA) system.</text>
</comment>
<evidence type="ECO:0000313" key="4">
    <source>
        <dbReference type="Proteomes" id="UP000002219"/>
    </source>
</evidence>
<dbReference type="InterPro" id="IPR051405">
    <property type="entry name" value="phD/YefM_antitoxin"/>
</dbReference>
<keyword evidence="4" id="KW-1185">Reference proteome</keyword>
<sequence>MKTMSYSESRENYAATLDSVVNDREEVVITRVGHESVVMMALSEYESLRETAYLLRSPENARRLVTAIEESESG</sequence>
<geneLocation type="plasmid" evidence="4">
    <name>pNDAS01</name>
</geneLocation>
<dbReference type="GeneID" id="91487677"/>
<proteinExistence type="inferred from homology"/>
<dbReference type="InterPro" id="IPR036165">
    <property type="entry name" value="YefM-like_sf"/>
</dbReference>
<dbReference type="NCBIfam" id="TIGR01552">
    <property type="entry name" value="phd_fam"/>
    <property type="match status" value="1"/>
</dbReference>
<dbReference type="Gene3D" id="6.10.250.330">
    <property type="match status" value="1"/>
</dbReference>
<dbReference type="OrthoDB" id="9802003at2"/>
<accession>D7B9H9</accession>
<dbReference type="PANTHER" id="PTHR33713">
    <property type="entry name" value="ANTITOXIN YAFN-RELATED"/>
    <property type="match status" value="1"/>
</dbReference>
<dbReference type="AlphaFoldDB" id="D7B9H9"/>
<dbReference type="STRING" id="446468.Ndas_5458"/>
<dbReference type="Pfam" id="PF02604">
    <property type="entry name" value="PhdYeFM_antitox"/>
    <property type="match status" value="1"/>
</dbReference>
<gene>
    <name evidence="3" type="ordered locus">Ndas_5458</name>
</gene>
<dbReference type="KEGG" id="nda:Ndas_5458"/>
<reference evidence="3 4" key="1">
    <citation type="journal article" date="2010" name="Stand. Genomic Sci.">
        <title>Complete genome sequence of Nocardiopsis dassonvillei type strain (IMRU 509).</title>
        <authorList>
            <person name="Sun H."/>
            <person name="Lapidus A."/>
            <person name="Nolan M."/>
            <person name="Lucas S."/>
            <person name="Del Rio T.G."/>
            <person name="Tice H."/>
            <person name="Cheng J.F."/>
            <person name="Tapia R."/>
            <person name="Han C."/>
            <person name="Goodwin L."/>
            <person name="Pitluck S."/>
            <person name="Pagani I."/>
            <person name="Ivanova N."/>
            <person name="Mavromatis K."/>
            <person name="Mikhailova N."/>
            <person name="Pati A."/>
            <person name="Chen A."/>
            <person name="Palaniappan K."/>
            <person name="Land M."/>
            <person name="Hauser L."/>
            <person name="Chang Y.J."/>
            <person name="Jeffries C.D."/>
            <person name="Djao O.D."/>
            <person name="Rohde M."/>
            <person name="Sikorski J."/>
            <person name="Goker M."/>
            <person name="Woyke T."/>
            <person name="Bristow J."/>
            <person name="Eisen J.A."/>
            <person name="Markowitz V."/>
            <person name="Hugenholtz P."/>
            <person name="Kyrpides N.C."/>
            <person name="Klenk H.P."/>
        </authorList>
    </citation>
    <scope>NUCLEOTIDE SEQUENCE [LARGE SCALE GENOMIC DNA]</scope>
    <source>
        <strain evidence="4">ATCC 23218 / DSM 43111 / CIP 107115 / JCM 7437 / KCTC 9190 / NBRC 14626 / NCTC 10488 / NRRL B-5397 / IMRU 509</strain>
        <plasmid evidence="4">Chromosome 2</plasmid>
    </source>
</reference>
<dbReference type="eggNOG" id="COG2161">
    <property type="taxonomic scope" value="Bacteria"/>
</dbReference>
<dbReference type="RefSeq" id="WP_013156444.1">
    <property type="nucleotide sequence ID" value="NC_014211.1"/>
</dbReference>
<evidence type="ECO:0000256" key="1">
    <source>
        <dbReference type="ARBA" id="ARBA00009981"/>
    </source>
</evidence>
<dbReference type="InterPro" id="IPR006442">
    <property type="entry name" value="Antitoxin_Phd/YefM"/>
</dbReference>
<organism evidence="3 4">
    <name type="scientific">Nocardiopsis dassonvillei (strain ATCC 23218 / DSM 43111 / CIP 107115 / JCM 7437 / KCTC 9190 / NBRC 14626 / NCTC 10488 / NRRL B-5397 / IMRU 509)</name>
    <name type="common">Actinomadura dassonvillei</name>
    <dbReference type="NCBI Taxonomy" id="446468"/>
    <lineage>
        <taxon>Bacteria</taxon>
        <taxon>Bacillati</taxon>
        <taxon>Actinomycetota</taxon>
        <taxon>Actinomycetes</taxon>
        <taxon>Streptosporangiales</taxon>
        <taxon>Nocardiopsidaceae</taxon>
        <taxon>Nocardiopsis</taxon>
    </lineage>
</organism>
<dbReference type="SUPFAM" id="SSF143120">
    <property type="entry name" value="YefM-like"/>
    <property type="match status" value="1"/>
</dbReference>
<dbReference type="HOGENOM" id="CLU_155837_1_0_11"/>
<name>D7B9H9_NOCDD</name>
<evidence type="ECO:0000313" key="3">
    <source>
        <dbReference type="EMBL" id="ADH70837.1"/>
    </source>
</evidence>
<dbReference type="EMBL" id="CP002041">
    <property type="protein sequence ID" value="ADH70837.1"/>
    <property type="molecule type" value="Genomic_DNA"/>
</dbReference>